<protein>
    <submittedName>
        <fullName evidence="1">Uncharacterized protein</fullName>
    </submittedName>
</protein>
<organism evidence="1">
    <name type="scientific">Siphoviridae sp. ctNiB4</name>
    <dbReference type="NCBI Taxonomy" id="2823575"/>
    <lineage>
        <taxon>Viruses</taxon>
        <taxon>Duplodnaviria</taxon>
        <taxon>Heunggongvirae</taxon>
        <taxon>Uroviricota</taxon>
        <taxon>Caudoviricetes</taxon>
    </lineage>
</organism>
<name>A0A8S5L785_9CAUD</name>
<accession>A0A8S5L785</accession>
<evidence type="ECO:0000313" key="1">
    <source>
        <dbReference type="EMBL" id="DAD65758.1"/>
    </source>
</evidence>
<proteinExistence type="predicted"/>
<dbReference type="EMBL" id="BK014648">
    <property type="protein sequence ID" value="DAD65758.1"/>
    <property type="molecule type" value="Genomic_DNA"/>
</dbReference>
<sequence>MCRKTFTFGWIIEKDCLSLQAIKQDNDRNRDASLTALFVSVCELSDVLRMQISMNIFNKQVVLLKIFID</sequence>
<reference evidence="1" key="1">
    <citation type="journal article" date="2021" name="Proc. Natl. Acad. Sci. U.S.A.">
        <title>A Catalog of Tens of Thousands of Viruses from Human Metagenomes Reveals Hidden Associations with Chronic Diseases.</title>
        <authorList>
            <person name="Tisza M.J."/>
            <person name="Buck C.B."/>
        </authorList>
    </citation>
    <scope>NUCLEOTIDE SEQUENCE</scope>
    <source>
        <strain evidence="1">CtNiB4</strain>
    </source>
</reference>